<dbReference type="PANTHER" id="PTHR11527">
    <property type="entry name" value="HEAT-SHOCK PROTEIN 20 FAMILY MEMBER"/>
    <property type="match status" value="1"/>
</dbReference>
<evidence type="ECO:0000256" key="2">
    <source>
        <dbReference type="RuleBase" id="RU003616"/>
    </source>
</evidence>
<evidence type="ECO:0000256" key="1">
    <source>
        <dbReference type="PROSITE-ProRule" id="PRU00285"/>
    </source>
</evidence>
<dbReference type="InterPro" id="IPR002068">
    <property type="entry name" value="A-crystallin/Hsp20_dom"/>
</dbReference>
<dbReference type="InterPro" id="IPR008978">
    <property type="entry name" value="HSP20-like_chaperone"/>
</dbReference>
<name>A0ABT8P8H3_9BURK</name>
<proteinExistence type="inferred from homology"/>
<dbReference type="Proteomes" id="UP001171606">
    <property type="component" value="Unassembled WGS sequence"/>
</dbReference>
<evidence type="ECO:0000313" key="6">
    <source>
        <dbReference type="Proteomes" id="UP001171606"/>
    </source>
</evidence>
<comment type="similarity">
    <text evidence="1 2">Belongs to the small heat shock protein (HSP20) family.</text>
</comment>
<sequence>MNTSQTLTERQSGAPSATATAGATATADDAARRPAIVPAVDIVEDSQCVTLRADLPGVPRENLDVKVHDSTLTIEAEARIDTPAELRVRHAEVRAPRFERTFALSADLDTSRIDANLRDGVLTLTIPRREETRPRRIDVKAGDA</sequence>
<dbReference type="PROSITE" id="PS01031">
    <property type="entry name" value="SHSP"/>
    <property type="match status" value="1"/>
</dbReference>
<dbReference type="SUPFAM" id="SSF49764">
    <property type="entry name" value="HSP20-like chaperones"/>
    <property type="match status" value="1"/>
</dbReference>
<gene>
    <name evidence="5" type="ORF">QZM52_08850</name>
</gene>
<feature type="region of interest" description="Disordered" evidence="3">
    <location>
        <begin position="1"/>
        <end position="30"/>
    </location>
</feature>
<keyword evidence="6" id="KW-1185">Reference proteome</keyword>
<accession>A0ABT8P8H3</accession>
<evidence type="ECO:0000259" key="4">
    <source>
        <dbReference type="PROSITE" id="PS01031"/>
    </source>
</evidence>
<protein>
    <submittedName>
        <fullName evidence="5">Hsp20/alpha crystallin family protein</fullName>
    </submittedName>
</protein>
<dbReference type="EMBL" id="JAUJSQ010000002">
    <property type="protein sequence ID" value="MDN7931396.1"/>
    <property type="molecule type" value="Genomic_DNA"/>
</dbReference>
<feature type="compositionally biased region" description="Polar residues" evidence="3">
    <location>
        <begin position="1"/>
        <end position="11"/>
    </location>
</feature>
<dbReference type="RefSeq" id="WP_301755151.1">
    <property type="nucleotide sequence ID" value="NZ_JAUJSQ010000002.1"/>
</dbReference>
<feature type="compositionally biased region" description="Low complexity" evidence="3">
    <location>
        <begin position="12"/>
        <end position="28"/>
    </location>
</feature>
<organism evidence="5 6">
    <name type="scientific">Burkholderia metallica</name>
    <dbReference type="NCBI Taxonomy" id="488729"/>
    <lineage>
        <taxon>Bacteria</taxon>
        <taxon>Pseudomonadati</taxon>
        <taxon>Pseudomonadota</taxon>
        <taxon>Betaproteobacteria</taxon>
        <taxon>Burkholderiales</taxon>
        <taxon>Burkholderiaceae</taxon>
        <taxon>Burkholderia</taxon>
        <taxon>Burkholderia cepacia complex</taxon>
    </lineage>
</organism>
<feature type="domain" description="SHSP" evidence="4">
    <location>
        <begin position="31"/>
        <end position="142"/>
    </location>
</feature>
<comment type="caution">
    <text evidence="5">The sequence shown here is derived from an EMBL/GenBank/DDBJ whole genome shotgun (WGS) entry which is preliminary data.</text>
</comment>
<dbReference type="Gene3D" id="2.60.40.790">
    <property type="match status" value="1"/>
</dbReference>
<reference evidence="5" key="1">
    <citation type="submission" date="2023-07" db="EMBL/GenBank/DDBJ databases">
        <title>A collection of bacterial strains from the Burkholderia cepacia Research Laboratory and Repository.</title>
        <authorList>
            <person name="Lipuma J."/>
            <person name="Spilker T."/>
            <person name="Caverly L."/>
        </authorList>
    </citation>
    <scope>NUCLEOTIDE SEQUENCE</scope>
    <source>
        <strain evidence="5">AU42020</strain>
    </source>
</reference>
<dbReference type="CDD" id="cd06464">
    <property type="entry name" value="ACD_sHsps-like"/>
    <property type="match status" value="1"/>
</dbReference>
<evidence type="ECO:0000256" key="3">
    <source>
        <dbReference type="SAM" id="MobiDB-lite"/>
    </source>
</evidence>
<evidence type="ECO:0000313" key="5">
    <source>
        <dbReference type="EMBL" id="MDN7931396.1"/>
    </source>
</evidence>
<dbReference type="InterPro" id="IPR031107">
    <property type="entry name" value="Small_HSP"/>
</dbReference>
<dbReference type="Pfam" id="PF00011">
    <property type="entry name" value="HSP20"/>
    <property type="match status" value="1"/>
</dbReference>